<feature type="compositionally biased region" description="Basic and acidic residues" evidence="7">
    <location>
        <begin position="1"/>
        <end position="10"/>
    </location>
</feature>
<keyword evidence="5" id="KW-0804">Transcription</keyword>
<dbReference type="PANTHER" id="PTHR45855:SF23">
    <property type="entry name" value="TRANSCRIPTION FACTOR MEE8-RELATED"/>
    <property type="match status" value="1"/>
</dbReference>
<comment type="similarity">
    <text evidence="2">Belongs to the bHLH protein family.</text>
</comment>
<evidence type="ECO:0000256" key="4">
    <source>
        <dbReference type="ARBA" id="ARBA00023125"/>
    </source>
</evidence>
<evidence type="ECO:0000256" key="1">
    <source>
        <dbReference type="ARBA" id="ARBA00004123"/>
    </source>
</evidence>
<evidence type="ECO:0000313" key="10">
    <source>
        <dbReference type="RefSeq" id="XP_038982492.1"/>
    </source>
</evidence>
<dbReference type="GO" id="GO:0046983">
    <property type="term" value="F:protein dimerization activity"/>
    <property type="evidence" value="ECO:0007669"/>
    <property type="project" value="InterPro"/>
</dbReference>
<dbReference type="Pfam" id="PF00010">
    <property type="entry name" value="HLH"/>
    <property type="match status" value="1"/>
</dbReference>
<keyword evidence="4" id="KW-0238">DNA-binding</keyword>
<dbReference type="SUPFAM" id="SSF47459">
    <property type="entry name" value="HLH, helix-loop-helix DNA-binding domain"/>
    <property type="match status" value="1"/>
</dbReference>
<keyword evidence="6" id="KW-0539">Nucleus</keyword>
<feature type="domain" description="BHLH" evidence="8">
    <location>
        <begin position="272"/>
        <end position="321"/>
    </location>
</feature>
<feature type="compositionally biased region" description="Low complexity" evidence="7">
    <location>
        <begin position="164"/>
        <end position="175"/>
    </location>
</feature>
<dbReference type="PROSITE" id="PS50888">
    <property type="entry name" value="BHLH"/>
    <property type="match status" value="1"/>
</dbReference>
<feature type="compositionally biased region" description="Low complexity" evidence="7">
    <location>
        <begin position="196"/>
        <end position="208"/>
    </location>
</feature>
<feature type="region of interest" description="Disordered" evidence="7">
    <location>
        <begin position="249"/>
        <end position="287"/>
    </location>
</feature>
<feature type="compositionally biased region" description="Polar residues" evidence="7">
    <location>
        <begin position="209"/>
        <end position="218"/>
    </location>
</feature>
<dbReference type="GO" id="GO:0003677">
    <property type="term" value="F:DNA binding"/>
    <property type="evidence" value="ECO:0007669"/>
    <property type="project" value="UniProtKB-KW"/>
</dbReference>
<evidence type="ECO:0000256" key="2">
    <source>
        <dbReference type="ARBA" id="ARBA00005510"/>
    </source>
</evidence>
<dbReference type="CDD" id="cd11445">
    <property type="entry name" value="bHLH_AtPIF_like"/>
    <property type="match status" value="1"/>
</dbReference>
<dbReference type="GO" id="GO:0005634">
    <property type="term" value="C:nucleus"/>
    <property type="evidence" value="ECO:0007669"/>
    <property type="project" value="UniProtKB-SubCell"/>
</dbReference>
<evidence type="ECO:0000313" key="9">
    <source>
        <dbReference type="Proteomes" id="UP000228380"/>
    </source>
</evidence>
<dbReference type="SMART" id="SM00353">
    <property type="entry name" value="HLH"/>
    <property type="match status" value="1"/>
</dbReference>
<dbReference type="OrthoDB" id="71302at2759"/>
<dbReference type="InterPro" id="IPR047265">
    <property type="entry name" value="PIF1-like_bHLH"/>
</dbReference>
<organism evidence="9 10">
    <name type="scientific">Phoenix dactylifera</name>
    <name type="common">Date palm</name>
    <dbReference type="NCBI Taxonomy" id="42345"/>
    <lineage>
        <taxon>Eukaryota</taxon>
        <taxon>Viridiplantae</taxon>
        <taxon>Streptophyta</taxon>
        <taxon>Embryophyta</taxon>
        <taxon>Tracheophyta</taxon>
        <taxon>Spermatophyta</taxon>
        <taxon>Magnoliopsida</taxon>
        <taxon>Liliopsida</taxon>
        <taxon>Arecaceae</taxon>
        <taxon>Coryphoideae</taxon>
        <taxon>Phoeniceae</taxon>
        <taxon>Phoenix</taxon>
    </lineage>
</organism>
<reference evidence="9" key="1">
    <citation type="journal article" date="2019" name="Nat. Commun.">
        <title>Genome-wide association mapping of date palm fruit traits.</title>
        <authorList>
            <person name="Hazzouri K.M."/>
            <person name="Gros-Balthazard M."/>
            <person name="Flowers J.M."/>
            <person name="Copetti D."/>
            <person name="Lemansour A."/>
            <person name="Lebrun M."/>
            <person name="Masmoudi K."/>
            <person name="Ferrand S."/>
            <person name="Dhar M.I."/>
            <person name="Fresquez Z.A."/>
            <person name="Rosas U."/>
            <person name="Zhang J."/>
            <person name="Talag J."/>
            <person name="Lee S."/>
            <person name="Kudrna D."/>
            <person name="Powell R.F."/>
            <person name="Leitch I.J."/>
            <person name="Krueger R.R."/>
            <person name="Wing R.A."/>
            <person name="Amiri K.M.A."/>
            <person name="Purugganan M.D."/>
        </authorList>
    </citation>
    <scope>NUCLEOTIDE SEQUENCE [LARGE SCALE GENOMIC DNA]</scope>
    <source>
        <strain evidence="9">cv. Khalas</strain>
    </source>
</reference>
<gene>
    <name evidence="10" type="primary">LOC103711637</name>
</gene>
<keyword evidence="9" id="KW-1185">Reference proteome</keyword>
<evidence type="ECO:0000256" key="5">
    <source>
        <dbReference type="ARBA" id="ARBA00023163"/>
    </source>
</evidence>
<evidence type="ECO:0000256" key="6">
    <source>
        <dbReference type="ARBA" id="ARBA00023242"/>
    </source>
</evidence>
<dbReference type="InterPro" id="IPR011598">
    <property type="entry name" value="bHLH_dom"/>
</dbReference>
<feature type="region of interest" description="Disordered" evidence="7">
    <location>
        <begin position="154"/>
        <end position="230"/>
    </location>
</feature>
<dbReference type="RefSeq" id="XP_038982492.1">
    <property type="nucleotide sequence ID" value="XM_039126564.1"/>
</dbReference>
<evidence type="ECO:0000256" key="7">
    <source>
        <dbReference type="SAM" id="MobiDB-lite"/>
    </source>
</evidence>
<dbReference type="GeneID" id="103711637"/>
<comment type="subcellular location">
    <subcellularLocation>
        <location evidence="1">Nucleus</location>
    </subcellularLocation>
</comment>
<feature type="compositionally biased region" description="Low complexity" evidence="7">
    <location>
        <begin position="258"/>
        <end position="268"/>
    </location>
</feature>
<sequence length="553" mass="60496">MSRCVPRWDLDDPPNPPTHLPFDNLPSPPTFVPIFRSDYEVAELTWENGHPALHGLGHSRIQKPIPQYASSSSSSVAAAAEWEKQRPSGTLEAVVDQATRAQLLRPTPSPDLAAWLAGAHPQRSSPGVMYALVPCAAAPSDDLGDPGGIGRKRARVGDGGRVCASQGSAAAPGAGRARDSTLVTLDTRGEDDVGFTNTNTNTNTTAANSASPETENTSFGGGGGGRGRLLASDDRDSVCLSRRSQLDVACDDDEKARTGSAERASTSARRSRAAAVHNQSERKRRDRINQRMKILQKLVPNSSKTDKASMLDEVIEYLKQLQAQVDMMNRMSTMMMPMTMPQLQISMMAQLAQMGMGMGMGMMDLNSLNRPSYAGLPPVLHPSAFLPPPSASWDASGDRMQQPGGTVVPDPFSAFLAYQTTQEKRLRPVMRYCLFWRNPPPLHDGRYPSRFCPRDASREKGNQRARRHTTGWPPCINNYISSLHKAIPSLSPSYVNISVVCFHLIIVIETFSLTKGWQPDMRPQVYIREGHQPRRHLCHHKSICGGLARICVA</sequence>
<dbReference type="Proteomes" id="UP000228380">
    <property type="component" value="Chromosome 5"/>
</dbReference>
<dbReference type="PANTHER" id="PTHR45855">
    <property type="entry name" value="TRANSCRIPTION FACTOR PIF1-RELATED"/>
    <property type="match status" value="1"/>
</dbReference>
<reference evidence="10" key="2">
    <citation type="submission" date="2025-08" db="UniProtKB">
        <authorList>
            <consortium name="RefSeq"/>
        </authorList>
    </citation>
    <scope>IDENTIFICATION</scope>
    <source>
        <tissue evidence="10">Young leaves</tissue>
    </source>
</reference>
<name>A0A8B9A9V2_PHODC</name>
<accession>A0A8B9A9V2</accession>
<dbReference type="InterPro" id="IPR036638">
    <property type="entry name" value="HLH_DNA-bd_sf"/>
</dbReference>
<proteinExistence type="inferred from homology"/>
<dbReference type="InterPro" id="IPR031066">
    <property type="entry name" value="bHLH_ALC-like_plant"/>
</dbReference>
<dbReference type="Gene3D" id="4.10.280.10">
    <property type="entry name" value="Helix-loop-helix DNA-binding domain"/>
    <property type="match status" value="1"/>
</dbReference>
<dbReference type="AlphaFoldDB" id="A0A8B9A9V2"/>
<dbReference type="FunFam" id="4.10.280.10:FF:000059">
    <property type="entry name" value="transcription factor UNE10 isoform X1"/>
    <property type="match status" value="1"/>
</dbReference>
<protein>
    <submittedName>
        <fullName evidence="10">Transcription factor UNE10-like isoform X1</fullName>
    </submittedName>
</protein>
<evidence type="ECO:0000256" key="3">
    <source>
        <dbReference type="ARBA" id="ARBA00023015"/>
    </source>
</evidence>
<keyword evidence="3" id="KW-0805">Transcription regulation</keyword>
<feature type="region of interest" description="Disordered" evidence="7">
    <location>
        <begin position="1"/>
        <end position="25"/>
    </location>
</feature>
<evidence type="ECO:0000259" key="8">
    <source>
        <dbReference type="PROSITE" id="PS50888"/>
    </source>
</evidence>